<dbReference type="InterPro" id="IPR036259">
    <property type="entry name" value="MFS_trans_sf"/>
</dbReference>
<dbReference type="EMBL" id="JBHSBH010000004">
    <property type="protein sequence ID" value="MFC3995221.1"/>
    <property type="molecule type" value="Genomic_DNA"/>
</dbReference>
<dbReference type="Gene3D" id="1.20.1250.20">
    <property type="entry name" value="MFS general substrate transporter like domains"/>
    <property type="match status" value="2"/>
</dbReference>
<evidence type="ECO:0000256" key="2">
    <source>
        <dbReference type="ARBA" id="ARBA00022692"/>
    </source>
</evidence>
<feature type="transmembrane region" description="Helical" evidence="5">
    <location>
        <begin position="339"/>
        <end position="363"/>
    </location>
</feature>
<feature type="transmembrane region" description="Helical" evidence="5">
    <location>
        <begin position="180"/>
        <end position="202"/>
    </location>
</feature>
<proteinExistence type="predicted"/>
<feature type="transmembrane region" description="Helical" evidence="5">
    <location>
        <begin position="314"/>
        <end position="333"/>
    </location>
</feature>
<comment type="subcellular location">
    <subcellularLocation>
        <location evidence="1">Cell membrane</location>
        <topology evidence="1">Multi-pass membrane protein</topology>
    </subcellularLocation>
</comment>
<accession>A0ABV8FKM4</accession>
<evidence type="ECO:0000256" key="1">
    <source>
        <dbReference type="ARBA" id="ARBA00004651"/>
    </source>
</evidence>
<organism evidence="7 8">
    <name type="scientific">Nocardiopsis sediminis</name>
    <dbReference type="NCBI Taxonomy" id="1778267"/>
    <lineage>
        <taxon>Bacteria</taxon>
        <taxon>Bacillati</taxon>
        <taxon>Actinomycetota</taxon>
        <taxon>Actinomycetes</taxon>
        <taxon>Streptosporangiales</taxon>
        <taxon>Nocardiopsidaceae</taxon>
        <taxon>Nocardiopsis</taxon>
    </lineage>
</organism>
<dbReference type="InterPro" id="IPR011701">
    <property type="entry name" value="MFS"/>
</dbReference>
<keyword evidence="4 5" id="KW-0472">Membrane</keyword>
<dbReference type="PROSITE" id="PS50850">
    <property type="entry name" value="MFS"/>
    <property type="match status" value="1"/>
</dbReference>
<dbReference type="InterPro" id="IPR020846">
    <property type="entry name" value="MFS_dom"/>
</dbReference>
<dbReference type="SUPFAM" id="SSF103473">
    <property type="entry name" value="MFS general substrate transporter"/>
    <property type="match status" value="1"/>
</dbReference>
<keyword evidence="3 5" id="KW-1133">Transmembrane helix</keyword>
<name>A0ABV8FKM4_9ACTN</name>
<evidence type="ECO:0000256" key="4">
    <source>
        <dbReference type="ARBA" id="ARBA00023136"/>
    </source>
</evidence>
<keyword evidence="2 5" id="KW-0812">Transmembrane</keyword>
<feature type="transmembrane region" description="Helical" evidence="5">
    <location>
        <begin position="152"/>
        <end position="174"/>
    </location>
</feature>
<dbReference type="CDD" id="cd17355">
    <property type="entry name" value="MFS_YcxA_like"/>
    <property type="match status" value="1"/>
</dbReference>
<feature type="transmembrane region" description="Helical" evidence="5">
    <location>
        <begin position="280"/>
        <end position="302"/>
    </location>
</feature>
<reference evidence="8" key="1">
    <citation type="journal article" date="2019" name="Int. J. Syst. Evol. Microbiol.">
        <title>The Global Catalogue of Microorganisms (GCM) 10K type strain sequencing project: providing services to taxonomists for standard genome sequencing and annotation.</title>
        <authorList>
            <consortium name="The Broad Institute Genomics Platform"/>
            <consortium name="The Broad Institute Genome Sequencing Center for Infectious Disease"/>
            <person name="Wu L."/>
            <person name="Ma J."/>
        </authorList>
    </citation>
    <scope>NUCLEOTIDE SEQUENCE [LARGE SCALE GENOMIC DNA]</scope>
    <source>
        <strain evidence="8">TBRC 1826</strain>
    </source>
</reference>
<sequence>MSNETPPETDDTVGPGPRPRLHRAWAVAAVAALAIIAAGAFGTLPGLLMTPLHREFGWSHGAISVAVWVNMALNGLGAPFAAALMDRFGMRRVVTAALLVVAAGAGLTTVMTAAWQLTLYWGVLVGLGTGSMALAFAATVANRWFVRRRGLVTGLLSAASVAGQFALLPVLSWIIDNGQWRAGTVTVALTALAVAPLIWLLLRDHPADLGQRAYGATAFTPAPAPRPGALRHAVRVLRGAARTRTFWLLAGTFAICGASTNGVMWTHFVPAAHDHGMPPTAAASLLTLIGLFNIAGTAFSGWLTDRFDPRRLLAAYYGLRGITLVVLPLLLGPEVRTSLVVFVIVFGLLDVATVPPTIGLSALRGRFGTEDSAIVFGWTLAAHQVGAGLMALAGGAVRDALGSYTAMWVAAGAVCLAATAMALLIPRPTPHRPAPAPISGAVQQ</sequence>
<evidence type="ECO:0000313" key="7">
    <source>
        <dbReference type="EMBL" id="MFC3995221.1"/>
    </source>
</evidence>
<dbReference type="PANTHER" id="PTHR11360">
    <property type="entry name" value="MONOCARBOXYLATE TRANSPORTER"/>
    <property type="match status" value="1"/>
</dbReference>
<dbReference type="InterPro" id="IPR050327">
    <property type="entry name" value="Proton-linked_MCT"/>
</dbReference>
<evidence type="ECO:0000313" key="8">
    <source>
        <dbReference type="Proteomes" id="UP001595847"/>
    </source>
</evidence>
<feature type="transmembrane region" description="Helical" evidence="5">
    <location>
        <begin position="245"/>
        <end position="268"/>
    </location>
</feature>
<protein>
    <submittedName>
        <fullName evidence="7">MFS transporter</fullName>
    </submittedName>
</protein>
<dbReference type="PANTHER" id="PTHR11360:SF284">
    <property type="entry name" value="EG:103B4.3 PROTEIN-RELATED"/>
    <property type="match status" value="1"/>
</dbReference>
<dbReference type="RefSeq" id="WP_378530148.1">
    <property type="nucleotide sequence ID" value="NZ_JBHSBH010000004.1"/>
</dbReference>
<feature type="domain" description="Major facilitator superfamily (MFS) profile" evidence="6">
    <location>
        <begin position="26"/>
        <end position="429"/>
    </location>
</feature>
<feature type="transmembrane region" description="Helical" evidence="5">
    <location>
        <begin position="119"/>
        <end position="140"/>
    </location>
</feature>
<feature type="transmembrane region" description="Helical" evidence="5">
    <location>
        <begin position="403"/>
        <end position="425"/>
    </location>
</feature>
<feature type="transmembrane region" description="Helical" evidence="5">
    <location>
        <begin position="24"/>
        <end position="48"/>
    </location>
</feature>
<feature type="transmembrane region" description="Helical" evidence="5">
    <location>
        <begin position="375"/>
        <end position="397"/>
    </location>
</feature>
<comment type="caution">
    <text evidence="7">The sequence shown here is derived from an EMBL/GenBank/DDBJ whole genome shotgun (WGS) entry which is preliminary data.</text>
</comment>
<gene>
    <name evidence="7" type="ORF">ACFOVU_04810</name>
</gene>
<evidence type="ECO:0000256" key="3">
    <source>
        <dbReference type="ARBA" id="ARBA00022989"/>
    </source>
</evidence>
<feature type="transmembrane region" description="Helical" evidence="5">
    <location>
        <begin position="60"/>
        <end position="81"/>
    </location>
</feature>
<keyword evidence="8" id="KW-1185">Reference proteome</keyword>
<evidence type="ECO:0000256" key="5">
    <source>
        <dbReference type="SAM" id="Phobius"/>
    </source>
</evidence>
<feature type="transmembrane region" description="Helical" evidence="5">
    <location>
        <begin position="93"/>
        <end position="113"/>
    </location>
</feature>
<dbReference type="Proteomes" id="UP001595847">
    <property type="component" value="Unassembled WGS sequence"/>
</dbReference>
<evidence type="ECO:0000259" key="6">
    <source>
        <dbReference type="PROSITE" id="PS50850"/>
    </source>
</evidence>
<dbReference type="Pfam" id="PF07690">
    <property type="entry name" value="MFS_1"/>
    <property type="match status" value="1"/>
</dbReference>